<dbReference type="EMBL" id="BPLR01016854">
    <property type="protein sequence ID" value="GIY86879.1"/>
    <property type="molecule type" value="Genomic_DNA"/>
</dbReference>
<organism evidence="1 2">
    <name type="scientific">Caerostris extrusa</name>
    <name type="common">Bark spider</name>
    <name type="synonym">Caerostris bankana</name>
    <dbReference type="NCBI Taxonomy" id="172846"/>
    <lineage>
        <taxon>Eukaryota</taxon>
        <taxon>Metazoa</taxon>
        <taxon>Ecdysozoa</taxon>
        <taxon>Arthropoda</taxon>
        <taxon>Chelicerata</taxon>
        <taxon>Arachnida</taxon>
        <taxon>Araneae</taxon>
        <taxon>Araneomorphae</taxon>
        <taxon>Entelegynae</taxon>
        <taxon>Araneoidea</taxon>
        <taxon>Araneidae</taxon>
        <taxon>Caerostris</taxon>
    </lineage>
</organism>
<evidence type="ECO:0000313" key="1">
    <source>
        <dbReference type="EMBL" id="GIY86879.1"/>
    </source>
</evidence>
<protein>
    <submittedName>
        <fullName evidence="1">Uncharacterized protein</fullName>
    </submittedName>
</protein>
<sequence length="92" mass="10832">MKRKLWNPYYIQATHKPNTTRKSNQIFTQTTFKAVPNYFVPNIHIHINHTFHMRYSRLNNSFPTQPKPNPRTRALSNTAVKPAMANRCNHGQ</sequence>
<comment type="caution">
    <text evidence="1">The sequence shown here is derived from an EMBL/GenBank/DDBJ whole genome shotgun (WGS) entry which is preliminary data.</text>
</comment>
<proteinExistence type="predicted"/>
<reference evidence="1 2" key="1">
    <citation type="submission" date="2021-06" db="EMBL/GenBank/DDBJ databases">
        <title>Caerostris extrusa draft genome.</title>
        <authorList>
            <person name="Kono N."/>
            <person name="Arakawa K."/>
        </authorList>
    </citation>
    <scope>NUCLEOTIDE SEQUENCE [LARGE SCALE GENOMIC DNA]</scope>
</reference>
<dbReference type="AlphaFoldDB" id="A0AAV4WYN1"/>
<evidence type="ECO:0000313" key="2">
    <source>
        <dbReference type="Proteomes" id="UP001054945"/>
    </source>
</evidence>
<gene>
    <name evidence="1" type="ORF">CEXT_15241</name>
</gene>
<accession>A0AAV4WYN1</accession>
<dbReference type="Proteomes" id="UP001054945">
    <property type="component" value="Unassembled WGS sequence"/>
</dbReference>
<name>A0AAV4WYN1_CAEEX</name>
<keyword evidence="2" id="KW-1185">Reference proteome</keyword>